<gene>
    <name evidence="1" type="ORF">E2C01_033711</name>
</gene>
<dbReference type="EMBL" id="VSRR010004599">
    <property type="protein sequence ID" value="MPC40156.1"/>
    <property type="molecule type" value="Genomic_DNA"/>
</dbReference>
<organism evidence="1 2">
    <name type="scientific">Portunus trituberculatus</name>
    <name type="common">Swimming crab</name>
    <name type="synonym">Neptunus trituberculatus</name>
    <dbReference type="NCBI Taxonomy" id="210409"/>
    <lineage>
        <taxon>Eukaryota</taxon>
        <taxon>Metazoa</taxon>
        <taxon>Ecdysozoa</taxon>
        <taxon>Arthropoda</taxon>
        <taxon>Crustacea</taxon>
        <taxon>Multicrustacea</taxon>
        <taxon>Malacostraca</taxon>
        <taxon>Eumalacostraca</taxon>
        <taxon>Eucarida</taxon>
        <taxon>Decapoda</taxon>
        <taxon>Pleocyemata</taxon>
        <taxon>Brachyura</taxon>
        <taxon>Eubrachyura</taxon>
        <taxon>Portunoidea</taxon>
        <taxon>Portunidae</taxon>
        <taxon>Portuninae</taxon>
        <taxon>Portunus</taxon>
    </lineage>
</organism>
<evidence type="ECO:0000313" key="1">
    <source>
        <dbReference type="EMBL" id="MPC40156.1"/>
    </source>
</evidence>
<sequence length="68" mass="7512">MLPRRPSTLPTPDIYFLTGIFLPSHLADYSFITSHLQPSRELDMLTSAGGGMKCEGLEVKKCPRAGFN</sequence>
<dbReference type="AlphaFoldDB" id="A0A5B7F456"/>
<reference evidence="1 2" key="1">
    <citation type="submission" date="2019-05" db="EMBL/GenBank/DDBJ databases">
        <title>Another draft genome of Portunus trituberculatus and its Hox gene families provides insights of decapod evolution.</title>
        <authorList>
            <person name="Jeong J.-H."/>
            <person name="Song I."/>
            <person name="Kim S."/>
            <person name="Choi T."/>
            <person name="Kim D."/>
            <person name="Ryu S."/>
            <person name="Kim W."/>
        </authorList>
    </citation>
    <scope>NUCLEOTIDE SEQUENCE [LARGE SCALE GENOMIC DNA]</scope>
    <source>
        <tissue evidence="1">Muscle</tissue>
    </source>
</reference>
<comment type="caution">
    <text evidence="1">The sequence shown here is derived from an EMBL/GenBank/DDBJ whole genome shotgun (WGS) entry which is preliminary data.</text>
</comment>
<keyword evidence="2" id="KW-1185">Reference proteome</keyword>
<accession>A0A5B7F456</accession>
<protein>
    <submittedName>
        <fullName evidence="1">Uncharacterized protein</fullName>
    </submittedName>
</protein>
<proteinExistence type="predicted"/>
<name>A0A5B7F456_PORTR</name>
<evidence type="ECO:0000313" key="2">
    <source>
        <dbReference type="Proteomes" id="UP000324222"/>
    </source>
</evidence>
<dbReference type="Proteomes" id="UP000324222">
    <property type="component" value="Unassembled WGS sequence"/>
</dbReference>